<evidence type="ECO:0000313" key="2">
    <source>
        <dbReference type="EMBL" id="TDZ40070.1"/>
    </source>
</evidence>
<feature type="compositionally biased region" description="Basic and acidic residues" evidence="1">
    <location>
        <begin position="30"/>
        <end position="48"/>
    </location>
</feature>
<feature type="region of interest" description="Disordered" evidence="1">
    <location>
        <begin position="29"/>
        <end position="48"/>
    </location>
</feature>
<name>A0A4R8QP48_9PEZI</name>
<proteinExistence type="predicted"/>
<sequence>MEMTGQDMLAAFTGSSKFLSPNNACCGPMGDHRPRDEGSWHKTHHDEKGHRSRLWPHFMLHRMGDGGAHVLQMQGMNRLVYSYAYVHASQINQRYPPRMPSLAEQLQQ</sequence>
<protein>
    <submittedName>
        <fullName evidence="2">Uncharacterized protein</fullName>
    </submittedName>
</protein>
<evidence type="ECO:0000313" key="3">
    <source>
        <dbReference type="Proteomes" id="UP000295083"/>
    </source>
</evidence>
<gene>
    <name evidence="2" type="ORF">C8035_v004889</name>
</gene>
<organism evidence="2 3">
    <name type="scientific">Colletotrichum spinosum</name>
    <dbReference type="NCBI Taxonomy" id="1347390"/>
    <lineage>
        <taxon>Eukaryota</taxon>
        <taxon>Fungi</taxon>
        <taxon>Dikarya</taxon>
        <taxon>Ascomycota</taxon>
        <taxon>Pezizomycotina</taxon>
        <taxon>Sordariomycetes</taxon>
        <taxon>Hypocreomycetidae</taxon>
        <taxon>Glomerellales</taxon>
        <taxon>Glomerellaceae</taxon>
        <taxon>Colletotrichum</taxon>
        <taxon>Colletotrichum orbiculare species complex</taxon>
    </lineage>
</organism>
<dbReference type="EMBL" id="QAPG01000007">
    <property type="protein sequence ID" value="TDZ40070.1"/>
    <property type="molecule type" value="Genomic_DNA"/>
</dbReference>
<evidence type="ECO:0000256" key="1">
    <source>
        <dbReference type="SAM" id="MobiDB-lite"/>
    </source>
</evidence>
<reference evidence="2 3" key="1">
    <citation type="submission" date="2018-11" db="EMBL/GenBank/DDBJ databases">
        <title>Genome sequence and assembly of Colletotrichum spinosum.</title>
        <authorList>
            <person name="Gan P."/>
            <person name="Shirasu K."/>
        </authorList>
    </citation>
    <scope>NUCLEOTIDE SEQUENCE [LARGE SCALE GENOMIC DNA]</scope>
    <source>
        <strain evidence="2 3">CBS 515.97</strain>
    </source>
</reference>
<dbReference type="AlphaFoldDB" id="A0A4R8QP48"/>
<dbReference type="Proteomes" id="UP000295083">
    <property type="component" value="Unassembled WGS sequence"/>
</dbReference>
<accession>A0A4R8QP48</accession>
<keyword evidence="3" id="KW-1185">Reference proteome</keyword>
<comment type="caution">
    <text evidence="2">The sequence shown here is derived from an EMBL/GenBank/DDBJ whole genome shotgun (WGS) entry which is preliminary data.</text>
</comment>